<name>A0ACD0P6Q7_9BASI</name>
<keyword evidence="2" id="KW-1185">Reference proteome</keyword>
<dbReference type="EMBL" id="KZ819711">
    <property type="protein sequence ID" value="PWN53751.1"/>
    <property type="molecule type" value="Genomic_DNA"/>
</dbReference>
<reference evidence="1 2" key="1">
    <citation type="journal article" date="2018" name="Mol. Biol. Evol.">
        <title>Broad Genomic Sampling Reveals a Smut Pathogenic Ancestry of the Fungal Clade Ustilaginomycotina.</title>
        <authorList>
            <person name="Kijpornyongpan T."/>
            <person name="Mondo S.J."/>
            <person name="Barry K."/>
            <person name="Sandor L."/>
            <person name="Lee J."/>
            <person name="Lipzen A."/>
            <person name="Pangilinan J."/>
            <person name="LaButti K."/>
            <person name="Hainaut M."/>
            <person name="Henrissat B."/>
            <person name="Grigoriev I.V."/>
            <person name="Spatafora J.W."/>
            <person name="Aime M.C."/>
        </authorList>
    </citation>
    <scope>NUCLEOTIDE SEQUENCE [LARGE SCALE GENOMIC DNA]</scope>
    <source>
        <strain evidence="1 2">SA 807</strain>
    </source>
</reference>
<sequence>MVCPDPEDPNQHPLDPSKDANASDQQSFSGLCVRCRERLPVILIRESEYCEICAVGVFYQKIRPGLDLARGAGLEKFIQRYRETSLGQVSHGRDTRQAESANANVALAFSGGPSSRALLRAARNYFRPHADQQASAVDPDRGKGLSSTSAAAHLLAERTSEVARIDVIYIDDSAVIPNVSGRDLTEEARAIVESEGSDFNFVPLKLEDVFSEEGSEACIGVECCMRPGPSAPRYVSKKKSAPANISRKDALRELFSAINPAHTPRTAVSSARTRSEDLHRLLIRRLLTETARKRNCVALLLGESGTRMSIRLIESLSKGGGHKLPVEGSGGIWIQELMVVRPLKEHVIKEIEFFNTLNGLEPLPAQDLVPSAIPPGVALNAGGEPLMDKSSIARLTETFILNLEKGVVSTVSTIGRTGSKLVFQDEEILSQGPGKIASPSAVKKYSAVGPSVPLPLRVRSGDERNKAKSEDSLSSRIANVSIAQEPRIGGKGSRLAQTAREAPRWNEYFSCPLCCMPSRSGVKEWKEGITISSMEKLKRFYETQTVSPKEREGTEDGDAASPSGGIDSIDLTSLLCYACILVLETPERPLLGGAHLENNSSSSLQGDNDDKVLLPPYVLQKALQRLKGDAEGEIEIPSSDRMNQELNESKDQDLNYSADDSADTGRRLGAKARVGQNRKIPRKVGQDEMREKIGGFLLEE</sequence>
<gene>
    <name evidence="1" type="ORF">IE53DRAFT_309700</name>
</gene>
<protein>
    <submittedName>
        <fullName evidence="1">Uncharacterized protein</fullName>
    </submittedName>
</protein>
<evidence type="ECO:0000313" key="2">
    <source>
        <dbReference type="Proteomes" id="UP000245626"/>
    </source>
</evidence>
<organism evidence="1 2">
    <name type="scientific">Violaceomyces palustris</name>
    <dbReference type="NCBI Taxonomy" id="1673888"/>
    <lineage>
        <taxon>Eukaryota</taxon>
        <taxon>Fungi</taxon>
        <taxon>Dikarya</taxon>
        <taxon>Basidiomycota</taxon>
        <taxon>Ustilaginomycotina</taxon>
        <taxon>Ustilaginomycetes</taxon>
        <taxon>Violaceomycetales</taxon>
        <taxon>Violaceomycetaceae</taxon>
        <taxon>Violaceomyces</taxon>
    </lineage>
</organism>
<evidence type="ECO:0000313" key="1">
    <source>
        <dbReference type="EMBL" id="PWN53751.1"/>
    </source>
</evidence>
<proteinExistence type="predicted"/>
<accession>A0ACD0P6Q7</accession>
<dbReference type="Proteomes" id="UP000245626">
    <property type="component" value="Unassembled WGS sequence"/>
</dbReference>